<evidence type="ECO:0000313" key="1">
    <source>
        <dbReference type="EMBL" id="GAH28375.1"/>
    </source>
</evidence>
<organism evidence="1">
    <name type="scientific">marine sediment metagenome</name>
    <dbReference type="NCBI Taxonomy" id="412755"/>
    <lineage>
        <taxon>unclassified sequences</taxon>
        <taxon>metagenomes</taxon>
        <taxon>ecological metagenomes</taxon>
    </lineage>
</organism>
<gene>
    <name evidence="1" type="ORF">S03H2_10102</name>
</gene>
<dbReference type="AlphaFoldDB" id="X1F714"/>
<dbReference type="EMBL" id="BARU01005217">
    <property type="protein sequence ID" value="GAH28375.1"/>
    <property type="molecule type" value="Genomic_DNA"/>
</dbReference>
<reference evidence="1" key="1">
    <citation type="journal article" date="2014" name="Front. Microbiol.">
        <title>High frequency of phylogenetically diverse reductive dehalogenase-homologous genes in deep subseafloor sedimentary metagenomes.</title>
        <authorList>
            <person name="Kawai M."/>
            <person name="Futagami T."/>
            <person name="Toyoda A."/>
            <person name="Takaki Y."/>
            <person name="Nishi S."/>
            <person name="Hori S."/>
            <person name="Arai W."/>
            <person name="Tsubouchi T."/>
            <person name="Morono Y."/>
            <person name="Uchiyama I."/>
            <person name="Ito T."/>
            <person name="Fujiyama A."/>
            <person name="Inagaki F."/>
            <person name="Takami H."/>
        </authorList>
    </citation>
    <scope>NUCLEOTIDE SEQUENCE</scope>
    <source>
        <strain evidence="1">Expedition CK06-06</strain>
    </source>
</reference>
<comment type="caution">
    <text evidence="1">The sequence shown here is derived from an EMBL/GenBank/DDBJ whole genome shotgun (WGS) entry which is preliminary data.</text>
</comment>
<accession>X1F714</accession>
<sequence>KVNFSGEFKLPVLREYLIGECKENHKKNTKVLWRFDSWDPIVFARANSFKSIPTRPQKMLAEGLGATLIADKALRALTLIQIESSYRTKPFSLSNKTLGLTTENIAHGYQLKEVRENIERALQSIGIEIDFKYLKVFIYPKNVRKMVAK</sequence>
<name>X1F714_9ZZZZ</name>
<proteinExistence type="predicted"/>
<feature type="non-terminal residue" evidence="1">
    <location>
        <position position="1"/>
    </location>
</feature>
<protein>
    <submittedName>
        <fullName evidence="1">Uncharacterized protein</fullName>
    </submittedName>
</protein>